<evidence type="ECO:0000313" key="1">
    <source>
        <dbReference type="EMBL" id="KAI0062623.1"/>
    </source>
</evidence>
<proteinExistence type="predicted"/>
<name>A0ACB8T1G9_9AGAM</name>
<protein>
    <submittedName>
        <fullName evidence="1">Uncharacterized protein</fullName>
    </submittedName>
</protein>
<dbReference type="Proteomes" id="UP000814140">
    <property type="component" value="Unassembled WGS sequence"/>
</dbReference>
<accession>A0ACB8T1G9</accession>
<sequence>MDPRENGRPSRAVAIIFFQSITPLAAALANNAIFGRPIIVRMASHVPQGGRRRAGE</sequence>
<reference evidence="1" key="1">
    <citation type="submission" date="2021-03" db="EMBL/GenBank/DDBJ databases">
        <authorList>
            <consortium name="DOE Joint Genome Institute"/>
            <person name="Ahrendt S."/>
            <person name="Looney B.P."/>
            <person name="Miyauchi S."/>
            <person name="Morin E."/>
            <person name="Drula E."/>
            <person name="Courty P.E."/>
            <person name="Chicoki N."/>
            <person name="Fauchery L."/>
            <person name="Kohler A."/>
            <person name="Kuo A."/>
            <person name="Labutti K."/>
            <person name="Pangilinan J."/>
            <person name="Lipzen A."/>
            <person name="Riley R."/>
            <person name="Andreopoulos W."/>
            <person name="He G."/>
            <person name="Johnson J."/>
            <person name="Barry K.W."/>
            <person name="Grigoriev I.V."/>
            <person name="Nagy L."/>
            <person name="Hibbett D."/>
            <person name="Henrissat B."/>
            <person name="Matheny P.B."/>
            <person name="Labbe J."/>
            <person name="Martin F."/>
        </authorList>
    </citation>
    <scope>NUCLEOTIDE SEQUENCE</scope>
    <source>
        <strain evidence="1">HHB10654</strain>
    </source>
</reference>
<comment type="caution">
    <text evidence="1">The sequence shown here is derived from an EMBL/GenBank/DDBJ whole genome shotgun (WGS) entry which is preliminary data.</text>
</comment>
<keyword evidence="2" id="KW-1185">Reference proteome</keyword>
<reference evidence="1" key="2">
    <citation type="journal article" date="2022" name="New Phytol.">
        <title>Evolutionary transition to the ectomycorrhizal habit in the genomes of a hyperdiverse lineage of mushroom-forming fungi.</title>
        <authorList>
            <person name="Looney B."/>
            <person name="Miyauchi S."/>
            <person name="Morin E."/>
            <person name="Drula E."/>
            <person name="Courty P.E."/>
            <person name="Kohler A."/>
            <person name="Kuo A."/>
            <person name="LaButti K."/>
            <person name="Pangilinan J."/>
            <person name="Lipzen A."/>
            <person name="Riley R."/>
            <person name="Andreopoulos W."/>
            <person name="He G."/>
            <person name="Johnson J."/>
            <person name="Nolan M."/>
            <person name="Tritt A."/>
            <person name="Barry K.W."/>
            <person name="Grigoriev I.V."/>
            <person name="Nagy L.G."/>
            <person name="Hibbett D."/>
            <person name="Henrissat B."/>
            <person name="Matheny P.B."/>
            <person name="Labbe J."/>
            <person name="Martin F.M."/>
        </authorList>
    </citation>
    <scope>NUCLEOTIDE SEQUENCE</scope>
    <source>
        <strain evidence="1">HHB10654</strain>
    </source>
</reference>
<evidence type="ECO:0000313" key="2">
    <source>
        <dbReference type="Proteomes" id="UP000814140"/>
    </source>
</evidence>
<dbReference type="EMBL" id="MU277206">
    <property type="protein sequence ID" value="KAI0062623.1"/>
    <property type="molecule type" value="Genomic_DNA"/>
</dbReference>
<gene>
    <name evidence="1" type="ORF">BV25DRAFT_1825131</name>
</gene>
<organism evidence="1 2">
    <name type="scientific">Artomyces pyxidatus</name>
    <dbReference type="NCBI Taxonomy" id="48021"/>
    <lineage>
        <taxon>Eukaryota</taxon>
        <taxon>Fungi</taxon>
        <taxon>Dikarya</taxon>
        <taxon>Basidiomycota</taxon>
        <taxon>Agaricomycotina</taxon>
        <taxon>Agaricomycetes</taxon>
        <taxon>Russulales</taxon>
        <taxon>Auriscalpiaceae</taxon>
        <taxon>Artomyces</taxon>
    </lineage>
</organism>